<dbReference type="CDD" id="cd00449">
    <property type="entry name" value="PLPDE_IV"/>
    <property type="match status" value="1"/>
</dbReference>
<dbReference type="InterPro" id="IPR001544">
    <property type="entry name" value="Aminotrans_IV"/>
</dbReference>
<dbReference type="Proteomes" id="UP000198797">
    <property type="component" value="Unassembled WGS sequence"/>
</dbReference>
<dbReference type="OrthoDB" id="9804984at2"/>
<keyword evidence="3" id="KW-1185">Reference proteome</keyword>
<evidence type="ECO:0000313" key="2">
    <source>
        <dbReference type="EMBL" id="SCF28513.1"/>
    </source>
</evidence>
<dbReference type="GO" id="GO:0008696">
    <property type="term" value="F:4-amino-4-deoxychorismate lyase activity"/>
    <property type="evidence" value="ECO:0007669"/>
    <property type="project" value="TreeGrafter"/>
</dbReference>
<dbReference type="AlphaFoldDB" id="A0A1C4Z6E8"/>
<evidence type="ECO:0000256" key="1">
    <source>
        <dbReference type="ARBA" id="ARBA00009320"/>
    </source>
</evidence>
<dbReference type="SUPFAM" id="SSF56752">
    <property type="entry name" value="D-aminoacid aminotransferase-like PLP-dependent enzymes"/>
    <property type="match status" value="1"/>
</dbReference>
<name>A0A1C4Z6E8_9ACTN</name>
<dbReference type="RefSeq" id="WP_091247285.1">
    <property type="nucleotide sequence ID" value="NZ_FMCU01000008.1"/>
</dbReference>
<dbReference type="InterPro" id="IPR050571">
    <property type="entry name" value="Class-IV_PLP-Dep_Aminotrnsfr"/>
</dbReference>
<proteinExistence type="inferred from homology"/>
<dbReference type="Gene3D" id="3.30.470.10">
    <property type="match status" value="1"/>
</dbReference>
<dbReference type="InterPro" id="IPR036038">
    <property type="entry name" value="Aminotransferase-like"/>
</dbReference>
<dbReference type="EMBL" id="FMCU01000008">
    <property type="protein sequence ID" value="SCF28513.1"/>
    <property type="molecule type" value="Genomic_DNA"/>
</dbReference>
<dbReference type="InterPro" id="IPR043131">
    <property type="entry name" value="BCAT-like_N"/>
</dbReference>
<sequence length="317" mass="33479">MSGASADGRTGAVWPLAHHRGALVPKEAATLPMGSLALRYGISVFEGVRLYHQDAGGVVPWLLDPHLDRLRNSCRIMGLDESCCASVPAIIDELVAAQGIDADGYVRIAVSAANVGGIDEAAESALTVTVAPAGRKRWLAHGEGIRLAVSSWQRPSDAVFPSTAKNISAYAGPRLALAEARQAGFDSCVLRTAEGLISEAPTATVVLVEDGRVVTPRLDDHVLPGVTRSWVLATARALGHDAIEDAVTEDRLRAADEVVLCGTGLEFGPVRTVADRALPGWPVCPVTTELVDAYFDQARGRTAPTRLDWALIARGAR</sequence>
<gene>
    <name evidence="2" type="ORF">GA0070216_108200</name>
</gene>
<dbReference type="PANTHER" id="PTHR42743:SF2">
    <property type="entry name" value="AMINODEOXYCHORISMATE LYASE"/>
    <property type="match status" value="1"/>
</dbReference>
<dbReference type="GO" id="GO:0005829">
    <property type="term" value="C:cytosol"/>
    <property type="evidence" value="ECO:0007669"/>
    <property type="project" value="TreeGrafter"/>
</dbReference>
<dbReference type="STRING" id="121616.GA0070216_108200"/>
<keyword evidence="2" id="KW-0808">Transferase</keyword>
<evidence type="ECO:0000313" key="3">
    <source>
        <dbReference type="Proteomes" id="UP000198797"/>
    </source>
</evidence>
<dbReference type="PANTHER" id="PTHR42743">
    <property type="entry name" value="AMINO-ACID AMINOTRANSFERASE"/>
    <property type="match status" value="1"/>
</dbReference>
<dbReference type="GO" id="GO:0008483">
    <property type="term" value="F:transaminase activity"/>
    <property type="evidence" value="ECO:0007669"/>
    <property type="project" value="UniProtKB-KW"/>
</dbReference>
<comment type="similarity">
    <text evidence="1">Belongs to the class-IV pyridoxal-phosphate-dependent aminotransferase family.</text>
</comment>
<dbReference type="Gene3D" id="3.20.10.10">
    <property type="entry name" value="D-amino Acid Aminotransferase, subunit A, domain 2"/>
    <property type="match status" value="1"/>
</dbReference>
<dbReference type="Pfam" id="PF01063">
    <property type="entry name" value="Aminotran_4"/>
    <property type="match status" value="1"/>
</dbReference>
<keyword evidence="2" id="KW-0032">Aminotransferase</keyword>
<dbReference type="InterPro" id="IPR043132">
    <property type="entry name" value="BCAT-like_C"/>
</dbReference>
<protein>
    <submittedName>
        <fullName evidence="2">Branched-chain amino acid aminotransferase</fullName>
    </submittedName>
</protein>
<dbReference type="GO" id="GO:0008153">
    <property type="term" value="P:4-aminobenzoate biosynthetic process"/>
    <property type="evidence" value="ECO:0007669"/>
    <property type="project" value="TreeGrafter"/>
</dbReference>
<reference evidence="3" key="1">
    <citation type="submission" date="2016-06" db="EMBL/GenBank/DDBJ databases">
        <authorList>
            <person name="Varghese N."/>
            <person name="Submissions Spin"/>
        </authorList>
    </citation>
    <scope>NUCLEOTIDE SEQUENCE [LARGE SCALE GENOMIC DNA]</scope>
    <source>
        <strain evidence="3">DSM 44100</strain>
    </source>
</reference>
<accession>A0A1C4Z6E8</accession>
<organism evidence="2 3">
    <name type="scientific">Micromonospora matsumotoense</name>
    <dbReference type="NCBI Taxonomy" id="121616"/>
    <lineage>
        <taxon>Bacteria</taxon>
        <taxon>Bacillati</taxon>
        <taxon>Actinomycetota</taxon>
        <taxon>Actinomycetes</taxon>
        <taxon>Micromonosporales</taxon>
        <taxon>Micromonosporaceae</taxon>
        <taxon>Micromonospora</taxon>
    </lineage>
</organism>